<evidence type="ECO:0000313" key="2">
    <source>
        <dbReference type="Proteomes" id="UP000245845"/>
    </source>
</evidence>
<organism evidence="1 2">
    <name type="scientific">Faecalicatena orotica</name>
    <dbReference type="NCBI Taxonomy" id="1544"/>
    <lineage>
        <taxon>Bacteria</taxon>
        <taxon>Bacillati</taxon>
        <taxon>Bacillota</taxon>
        <taxon>Clostridia</taxon>
        <taxon>Lachnospirales</taxon>
        <taxon>Lachnospiraceae</taxon>
        <taxon>Faecalicatena</taxon>
    </lineage>
</organism>
<dbReference type="Proteomes" id="UP000245845">
    <property type="component" value="Unassembled WGS sequence"/>
</dbReference>
<keyword evidence="2" id="KW-1185">Reference proteome</keyword>
<proteinExistence type="predicted"/>
<dbReference type="Pfam" id="PF09719">
    <property type="entry name" value="C_GCAxxG_C_C"/>
    <property type="match status" value="1"/>
</dbReference>
<evidence type="ECO:0000313" key="1">
    <source>
        <dbReference type="EMBL" id="PWJ28486.1"/>
    </source>
</evidence>
<sequence>CKMNIKEKVHELYWNNDINCARTILICLGKLFNIEYNAQTLLSTIGLHGAGGFRAQCGLVEGGLMFIGIYYSQLGKNEETIVSVCYNFAEAFTQRFGSLSCYHLRPNGFTDNDPPHMCENLTCEAVSFAYDFIKNQEATETL</sequence>
<protein>
    <submittedName>
        <fullName evidence="1">C_GCAxxG_C_C family probable redox protein</fullName>
    </submittedName>
</protein>
<name>A0A2Y9BFN7_9FIRM</name>
<accession>A0A2Y9BFN7</accession>
<dbReference type="InterPro" id="IPR010181">
    <property type="entry name" value="CGCAxxGCC_motif"/>
</dbReference>
<gene>
    <name evidence="1" type="ORF">A8806_1081</name>
</gene>
<feature type="non-terminal residue" evidence="1">
    <location>
        <position position="1"/>
    </location>
</feature>
<dbReference type="AlphaFoldDB" id="A0A2Y9BFN7"/>
<comment type="caution">
    <text evidence="1">The sequence shown here is derived from an EMBL/GenBank/DDBJ whole genome shotgun (WGS) entry which is preliminary data.</text>
</comment>
<dbReference type="EMBL" id="QGDL01000008">
    <property type="protein sequence ID" value="PWJ28486.1"/>
    <property type="molecule type" value="Genomic_DNA"/>
</dbReference>
<reference evidence="1 2" key="1">
    <citation type="submission" date="2018-05" db="EMBL/GenBank/DDBJ databases">
        <title>The Hungate 1000. A catalogue of reference genomes from the rumen microbiome.</title>
        <authorList>
            <person name="Kelly W."/>
        </authorList>
    </citation>
    <scope>NUCLEOTIDE SEQUENCE [LARGE SCALE GENOMIC DNA]</scope>
    <source>
        <strain evidence="1 2">NLAE-zl-C242</strain>
    </source>
</reference>